<dbReference type="EMBL" id="BTSY01000006">
    <property type="protein sequence ID" value="GMT34282.1"/>
    <property type="molecule type" value="Genomic_DNA"/>
</dbReference>
<name>A0AAV5WQK0_9BILA</name>
<reference evidence="2" key="1">
    <citation type="submission" date="2023-10" db="EMBL/GenBank/DDBJ databases">
        <title>Genome assembly of Pristionchus species.</title>
        <authorList>
            <person name="Yoshida K."/>
            <person name="Sommer R.J."/>
        </authorList>
    </citation>
    <scope>NUCLEOTIDE SEQUENCE</scope>
    <source>
        <strain evidence="2">RS5133</strain>
    </source>
</reference>
<comment type="caution">
    <text evidence="2">The sequence shown here is derived from an EMBL/GenBank/DDBJ whole genome shotgun (WGS) entry which is preliminary data.</text>
</comment>
<dbReference type="InterPro" id="IPR011333">
    <property type="entry name" value="SKP1/BTB/POZ_sf"/>
</dbReference>
<gene>
    <name evidence="2" type="ORF">PFISCL1PPCAC_25579</name>
</gene>
<feature type="non-terminal residue" evidence="2">
    <location>
        <position position="1"/>
    </location>
</feature>
<keyword evidence="3" id="KW-1185">Reference proteome</keyword>
<dbReference type="InterPro" id="IPR000210">
    <property type="entry name" value="BTB/POZ_dom"/>
</dbReference>
<dbReference type="PANTHER" id="PTHR22744:SF14">
    <property type="entry name" value="BTB DOMAIN-CONTAINING PROTEIN-RELATED"/>
    <property type="match status" value="1"/>
</dbReference>
<feature type="non-terminal residue" evidence="2">
    <location>
        <position position="229"/>
    </location>
</feature>
<feature type="domain" description="BTB" evidence="1">
    <location>
        <begin position="128"/>
        <end position="204"/>
    </location>
</feature>
<dbReference type="SUPFAM" id="SSF54695">
    <property type="entry name" value="POZ domain"/>
    <property type="match status" value="1"/>
</dbReference>
<dbReference type="Gene3D" id="3.30.710.10">
    <property type="entry name" value="Potassium Channel Kv1.1, Chain A"/>
    <property type="match status" value="1"/>
</dbReference>
<accession>A0AAV5WQK0</accession>
<proteinExistence type="predicted"/>
<evidence type="ECO:0000259" key="1">
    <source>
        <dbReference type="PROSITE" id="PS50097"/>
    </source>
</evidence>
<dbReference type="PROSITE" id="PS50097">
    <property type="entry name" value="BTB"/>
    <property type="match status" value="1"/>
</dbReference>
<organism evidence="2 3">
    <name type="scientific">Pristionchus fissidentatus</name>
    <dbReference type="NCBI Taxonomy" id="1538716"/>
    <lineage>
        <taxon>Eukaryota</taxon>
        <taxon>Metazoa</taxon>
        <taxon>Ecdysozoa</taxon>
        <taxon>Nematoda</taxon>
        <taxon>Chromadorea</taxon>
        <taxon>Rhabditida</taxon>
        <taxon>Rhabditina</taxon>
        <taxon>Diplogasteromorpha</taxon>
        <taxon>Diplogasteroidea</taxon>
        <taxon>Neodiplogasteridae</taxon>
        <taxon>Pristionchus</taxon>
    </lineage>
</organism>
<dbReference type="AlphaFoldDB" id="A0AAV5WQK0"/>
<evidence type="ECO:0000313" key="2">
    <source>
        <dbReference type="EMBL" id="GMT34282.1"/>
    </source>
</evidence>
<dbReference type="Proteomes" id="UP001432322">
    <property type="component" value="Unassembled WGS sequence"/>
</dbReference>
<evidence type="ECO:0000313" key="3">
    <source>
        <dbReference type="Proteomes" id="UP001432322"/>
    </source>
</evidence>
<protein>
    <recommendedName>
        <fullName evidence="1">BTB domain-containing protein</fullName>
    </recommendedName>
</protein>
<dbReference type="Pfam" id="PF00651">
    <property type="entry name" value="BTB"/>
    <property type="match status" value="1"/>
</dbReference>
<dbReference type="CDD" id="cd18186">
    <property type="entry name" value="BTB_POZ_ZBTB_KLHL-like"/>
    <property type="match status" value="1"/>
</dbReference>
<dbReference type="PANTHER" id="PTHR22744">
    <property type="entry name" value="HELIX LOOP HELIX PROTEIN 21-RELATED"/>
    <property type="match status" value="1"/>
</dbReference>
<sequence length="229" mass="26385">SNDLTRLFLPVFSSSSARDHAEFRGSFWFNRDRKALMIEETPNHLMTGVEVNLTRESDKEILSSLLLPIRFPSSLVSFPLDIWLPLVFDSGETFKSVDEIIPNHRLKKKKKLSEFSLVLTPIYSNDNSDDSLPTKIQSEYPKIGSTSIAVSRELLSLHSDFFSALFYSDFMERNQKVKEIKDIDESEFVNFLQSLHRGIFEFVSMRSALDTLGFADRFLMPYISKRVLP</sequence>